<feature type="region of interest" description="Disordered" evidence="1">
    <location>
        <begin position="1"/>
        <end position="21"/>
    </location>
</feature>
<organism evidence="2 3">
    <name type="scientific">Pleurodeles waltl</name>
    <name type="common">Iberian ribbed newt</name>
    <dbReference type="NCBI Taxonomy" id="8319"/>
    <lineage>
        <taxon>Eukaryota</taxon>
        <taxon>Metazoa</taxon>
        <taxon>Chordata</taxon>
        <taxon>Craniata</taxon>
        <taxon>Vertebrata</taxon>
        <taxon>Euteleostomi</taxon>
        <taxon>Amphibia</taxon>
        <taxon>Batrachia</taxon>
        <taxon>Caudata</taxon>
        <taxon>Salamandroidea</taxon>
        <taxon>Salamandridae</taxon>
        <taxon>Pleurodelinae</taxon>
        <taxon>Pleurodeles</taxon>
    </lineage>
</organism>
<reference evidence="2" key="1">
    <citation type="journal article" date="2022" name="bioRxiv">
        <title>Sequencing and chromosome-scale assembly of the giantPleurodeles waltlgenome.</title>
        <authorList>
            <person name="Brown T."/>
            <person name="Elewa A."/>
            <person name="Iarovenko S."/>
            <person name="Subramanian E."/>
            <person name="Araus A.J."/>
            <person name="Petzold A."/>
            <person name="Susuki M."/>
            <person name="Suzuki K.-i.T."/>
            <person name="Hayashi T."/>
            <person name="Toyoda A."/>
            <person name="Oliveira C."/>
            <person name="Osipova E."/>
            <person name="Leigh N.D."/>
            <person name="Simon A."/>
            <person name="Yun M.H."/>
        </authorList>
    </citation>
    <scope>NUCLEOTIDE SEQUENCE</scope>
    <source>
        <strain evidence="2">20211129_DDA</strain>
        <tissue evidence="2">Liver</tissue>
    </source>
</reference>
<keyword evidence="3" id="KW-1185">Reference proteome</keyword>
<dbReference type="Proteomes" id="UP001066276">
    <property type="component" value="Chromosome 2_1"/>
</dbReference>
<name>A0AAV7VQY0_PLEWA</name>
<gene>
    <name evidence="2" type="ORF">NDU88_006893</name>
</gene>
<proteinExistence type="predicted"/>
<evidence type="ECO:0000313" key="2">
    <source>
        <dbReference type="EMBL" id="KAJ1203099.1"/>
    </source>
</evidence>
<comment type="caution">
    <text evidence="2">The sequence shown here is derived from an EMBL/GenBank/DDBJ whole genome shotgun (WGS) entry which is preliminary data.</text>
</comment>
<feature type="compositionally biased region" description="Basic and acidic residues" evidence="1">
    <location>
        <begin position="1"/>
        <end position="16"/>
    </location>
</feature>
<evidence type="ECO:0000313" key="3">
    <source>
        <dbReference type="Proteomes" id="UP001066276"/>
    </source>
</evidence>
<evidence type="ECO:0000256" key="1">
    <source>
        <dbReference type="SAM" id="MobiDB-lite"/>
    </source>
</evidence>
<protein>
    <submittedName>
        <fullName evidence="2">Uncharacterized protein</fullName>
    </submittedName>
</protein>
<sequence length="77" mass="8164">MAWRSERAGSGRDRHSGGTGPTIFTWEDCSSKEHATATPAPLFPLEEVRGRLCHAAGALVRSLGGAGTYRPRGIDVA</sequence>
<accession>A0AAV7VQY0</accession>
<dbReference type="EMBL" id="JANPWB010000003">
    <property type="protein sequence ID" value="KAJ1203099.1"/>
    <property type="molecule type" value="Genomic_DNA"/>
</dbReference>
<dbReference type="AlphaFoldDB" id="A0AAV7VQY0"/>